<keyword evidence="3" id="KW-1185">Reference proteome</keyword>
<feature type="transmembrane region" description="Helical" evidence="1">
    <location>
        <begin position="12"/>
        <end position="30"/>
    </location>
</feature>
<sequence length="46" mass="5242">MALEILFGSDIGLLSLFTIVFVLGMGGYIWHFARKHMKDEEAHLPH</sequence>
<dbReference type="Pfam" id="PF11346">
    <property type="entry name" value="DUF3149"/>
    <property type="match status" value="1"/>
</dbReference>
<dbReference type="EMBL" id="CP071060">
    <property type="protein sequence ID" value="QSI75532.1"/>
    <property type="molecule type" value="Genomic_DNA"/>
</dbReference>
<evidence type="ECO:0000313" key="3">
    <source>
        <dbReference type="Proteomes" id="UP000663570"/>
    </source>
</evidence>
<reference evidence="2 3" key="1">
    <citation type="submission" date="2021-02" db="EMBL/GenBank/DDBJ databases">
        <title>Niveibacterium changnyeongensis HC41.</title>
        <authorList>
            <person name="Kang M."/>
        </authorList>
    </citation>
    <scope>NUCLEOTIDE SEQUENCE [LARGE SCALE GENOMIC DNA]</scope>
    <source>
        <strain evidence="2 3">HC41</strain>
    </source>
</reference>
<dbReference type="Proteomes" id="UP000663570">
    <property type="component" value="Chromosome"/>
</dbReference>
<keyword evidence="1" id="KW-0812">Transmembrane</keyword>
<protein>
    <submittedName>
        <fullName evidence="2">DUF3149 domain-containing protein</fullName>
    </submittedName>
</protein>
<name>A0ABX7M184_9RHOO</name>
<accession>A0ABX7M184</accession>
<evidence type="ECO:0000313" key="2">
    <source>
        <dbReference type="EMBL" id="QSI75532.1"/>
    </source>
</evidence>
<organism evidence="2 3">
    <name type="scientific">Niveibacterium microcysteis</name>
    <dbReference type="NCBI Taxonomy" id="2811415"/>
    <lineage>
        <taxon>Bacteria</taxon>
        <taxon>Pseudomonadati</taxon>
        <taxon>Pseudomonadota</taxon>
        <taxon>Betaproteobacteria</taxon>
        <taxon>Rhodocyclales</taxon>
        <taxon>Rhodocyclaceae</taxon>
        <taxon>Niveibacterium</taxon>
    </lineage>
</organism>
<evidence type="ECO:0000256" key="1">
    <source>
        <dbReference type="SAM" id="Phobius"/>
    </source>
</evidence>
<gene>
    <name evidence="2" type="ORF">JY500_13615</name>
</gene>
<keyword evidence="1" id="KW-1133">Transmembrane helix</keyword>
<dbReference type="InterPro" id="IPR021494">
    <property type="entry name" value="DUF3149"/>
</dbReference>
<dbReference type="RefSeq" id="WP_206253165.1">
    <property type="nucleotide sequence ID" value="NZ_CP071060.1"/>
</dbReference>
<keyword evidence="1" id="KW-0472">Membrane</keyword>
<proteinExistence type="predicted"/>